<organism evidence="3 5">
    <name type="scientific">Peronospora farinosa</name>
    <dbReference type="NCBI Taxonomy" id="134698"/>
    <lineage>
        <taxon>Eukaryota</taxon>
        <taxon>Sar</taxon>
        <taxon>Stramenopiles</taxon>
        <taxon>Oomycota</taxon>
        <taxon>Peronosporomycetes</taxon>
        <taxon>Peronosporales</taxon>
        <taxon>Peronosporaceae</taxon>
        <taxon>Peronospora</taxon>
    </lineage>
</organism>
<protein>
    <submittedName>
        <fullName evidence="3">Uncharacterized protein</fullName>
    </submittedName>
</protein>
<reference evidence="2 4" key="1">
    <citation type="submission" date="2021-11" db="EMBL/GenBank/DDBJ databases">
        <authorList>
            <person name="Islam A."/>
            <person name="Islam S."/>
            <person name="Flora M.S."/>
            <person name="Rahman M."/>
            <person name="Ziaur R.M."/>
            <person name="Epstein J.H."/>
            <person name="Hassan M."/>
            <person name="Klassen M."/>
            <person name="Woodard K."/>
            <person name="Webb A."/>
            <person name="Webby R.J."/>
            <person name="El Zowalaty M.E."/>
        </authorList>
    </citation>
    <scope>NUCLEOTIDE SEQUENCE [LARGE SCALE GENOMIC DNA]</scope>
    <source>
        <strain evidence="2">Pf1</strain>
    </source>
</reference>
<accession>A0AAV0TA49</accession>
<feature type="chain" id="PRO_5043852475" evidence="1">
    <location>
        <begin position="31"/>
        <end position="887"/>
    </location>
</feature>
<evidence type="ECO:0000313" key="3">
    <source>
        <dbReference type="EMBL" id="CAI5717108.1"/>
    </source>
</evidence>
<evidence type="ECO:0000313" key="2">
    <source>
        <dbReference type="EMBL" id="CAH0491734.1"/>
    </source>
</evidence>
<sequence>MPVKAKKTSLTKALMVIMLVVRSTMGMATADLSPEDALRTFQASDTLDMDLTPHVSKQKRYLRSAADVTTTSTGELRRLVSDLSGLKEFGNSLGKQAVAFPARLRQSVSAIYSKMMTRIREKWWLWVNKQKEPKEAFTSLQLGKSGKNPFENPKFPVWKYIVEKTTPKEDVTKVMFETMVHAFAGEDKVYKVLVEAKSLTKYESTIESLYNYQIEQWVHNDDYSPDLVFKILGLNKITELDKLPSRPEFSTWAAFNTKKKSEEKAFEFLKEPESTTMHTDLMRGLADFGEADANFKFAQDLLRFQLQFLEKEETSLESSFELFNLQEKGTSNPTDLTTDLLGRLWVDFVYMRAQREDGSIRFGEVYDKFFDKIGHDAAVDVMEMTYKDGYFLKSLEKEKPLKGKEVVFEELYEAILKALGGEGELAKALAHSTKFGHMSENVYKYQIDQWDKRGVTTGRVFDILGLNTFKKFDELPSRPEFSMWAAFNTEKKSEEKAFEFLKGSKGRIINLDLMRTLAKIGEADANFEFAQDLLRFQLQFLKKNTKVMESSFKLFNLQGKGTSNPTDLTTDLLGRLWVDFVYMRAQREDGSIRFGEVYDKFFDKIGHDAAVDVMEMTYKDGYFLKSLEKEKPLKGKEVVFEELYEAMLKALGGEGELAKALAHSTKFGHMSENVYKYQIDQWDKRGVTTGRVFDILGLNTFKKFDELPSRPEFSMWAAFNTEKKSEEKAFEFLKGSKGRIINLDLMRTLAKIGEADANFEFAQDLLRFQLQFLKENSKDLKSSFKLFNLQGKGTSNPTDLTTHPLGRLWVNYVFMRAQGESGIIDFREVYKRLKKRVGQDAAVAVMKMVHKDGYFMKSLEKEKPIKGDKDFDSFMKDLREKMAKNSK</sequence>
<dbReference type="Proteomes" id="UP001159659">
    <property type="component" value="Unassembled WGS sequence"/>
</dbReference>
<name>A0AAV0TA49_9STRA</name>
<proteinExistence type="predicted"/>
<comment type="caution">
    <text evidence="3">The sequence shown here is derived from an EMBL/GenBank/DDBJ whole genome shotgun (WGS) entry which is preliminary data.</text>
</comment>
<evidence type="ECO:0000313" key="4">
    <source>
        <dbReference type="Proteomes" id="UP001157938"/>
    </source>
</evidence>
<dbReference type="Proteomes" id="UP001157938">
    <property type="component" value="Unassembled WGS sequence"/>
</dbReference>
<keyword evidence="1" id="KW-0732">Signal</keyword>
<evidence type="ECO:0000313" key="5">
    <source>
        <dbReference type="Proteomes" id="UP001159659"/>
    </source>
</evidence>
<reference evidence="3" key="2">
    <citation type="submission" date="2022-12" db="EMBL/GenBank/DDBJ databases">
        <authorList>
            <person name="Webb A."/>
        </authorList>
    </citation>
    <scope>NUCLEOTIDE SEQUENCE</scope>
    <source>
        <strain evidence="3">Pf2</strain>
    </source>
</reference>
<dbReference type="EMBL" id="CAKLBC010001387">
    <property type="protein sequence ID" value="CAH0491734.1"/>
    <property type="molecule type" value="Genomic_DNA"/>
</dbReference>
<feature type="signal peptide" evidence="1">
    <location>
        <begin position="1"/>
        <end position="30"/>
    </location>
</feature>
<keyword evidence="4" id="KW-1185">Reference proteome</keyword>
<gene>
    <name evidence="2" type="ORF">PFR001_LOCUS6983</name>
    <name evidence="3" type="ORF">PFR002_LOCUS3394</name>
</gene>
<dbReference type="AlphaFoldDB" id="A0AAV0TA49"/>
<evidence type="ECO:0000256" key="1">
    <source>
        <dbReference type="SAM" id="SignalP"/>
    </source>
</evidence>
<dbReference type="EMBL" id="CANTFK010000492">
    <property type="protein sequence ID" value="CAI5717108.1"/>
    <property type="molecule type" value="Genomic_DNA"/>
</dbReference>